<name>A0A6P8TFU5_GYMAC</name>
<dbReference type="GeneID" id="117540295"/>
<reference evidence="3 4" key="1">
    <citation type="submission" date="2025-04" db="UniProtKB">
        <authorList>
            <consortium name="RefSeq"/>
        </authorList>
    </citation>
    <scope>IDENTIFICATION</scope>
</reference>
<dbReference type="PANTHER" id="PTHR31025:SF29">
    <property type="entry name" value="SI:CH211-196P9.1"/>
    <property type="match status" value="1"/>
</dbReference>
<dbReference type="AlphaFoldDB" id="A0A6P8TFU5"/>
<gene>
    <name evidence="3 4 5" type="primary">LOC117540295</name>
</gene>
<evidence type="ECO:0000313" key="5">
    <source>
        <dbReference type="RefSeq" id="XP_034062790.1"/>
    </source>
</evidence>
<evidence type="ECO:0000313" key="2">
    <source>
        <dbReference type="Proteomes" id="UP000515161"/>
    </source>
</evidence>
<feature type="compositionally biased region" description="Polar residues" evidence="1">
    <location>
        <begin position="495"/>
        <end position="504"/>
    </location>
</feature>
<proteinExistence type="predicted"/>
<protein>
    <submittedName>
        <fullName evidence="3 4">Uncharacterized protein LOC117540295 isoform X1</fullName>
    </submittedName>
</protein>
<accession>A0A6P8TFU5</accession>
<feature type="region of interest" description="Disordered" evidence="1">
    <location>
        <begin position="463"/>
        <end position="504"/>
    </location>
</feature>
<dbReference type="OrthoDB" id="8940309at2759"/>
<dbReference type="KEGG" id="gacu:117540295"/>
<dbReference type="PANTHER" id="PTHR31025">
    <property type="entry name" value="SI:CH211-196P9.1-RELATED"/>
    <property type="match status" value="1"/>
</dbReference>
<evidence type="ECO:0000256" key="1">
    <source>
        <dbReference type="SAM" id="MobiDB-lite"/>
    </source>
</evidence>
<dbReference type="RefSeq" id="XP_034062789.1">
    <property type="nucleotide sequence ID" value="XM_034206898.1"/>
</dbReference>
<sequence length="551" mass="61273">MLVKVRYGESQKYVKVSETEEGYESYSTFLQKVIEKLGLPLQSELHLTDESGTEVDADVFEELLQAGNLTVKVSTGQSSVVLQNVSHTLLESDLSDSFSFSVTNASSSAVSDSSDARIVLERDSGVKRVHADRESAKEMVSDVLQSKLGGEKILQEYATTKTLMDGTRRQMVNLLVADMMEVHGRIPPTHVRETCALGIITLFPCLRDPYSKNGYEHYYDADGGSGYLAWRIKTVQRNTAVQSRRCYPSTTYQDGPKSKRDFLLTCEQLTGEECREAISFMKHSTDESVVKEKMKATFQCRQAMTRDQQASSTVLDVFPGFLDVPGLVDQDFTMMFGEEISGKMLARWPTCFKPRILADCKNLHSNVHVDDLFSAQQNSNESGWDSDLSSILLLVHLLPPTSKGHKKSAKMSSYQAVSHVVRYLKIGASVETFLSSLEPGQPFLLCVGEQKNNIQRFYGSTSSLTTRPSLARGRHPWQPSMNSSKLTSSSVSTTMNPSPASTLSSKPRYLTLILEVPRKVPESKNSEQGFCTLISGVIYITGCKYADLFYL</sequence>
<dbReference type="RefSeq" id="XP_034062788.1">
    <property type="nucleotide sequence ID" value="XM_034206897.1"/>
</dbReference>
<feature type="compositionally biased region" description="Low complexity" evidence="1">
    <location>
        <begin position="480"/>
        <end position="494"/>
    </location>
</feature>
<evidence type="ECO:0000313" key="4">
    <source>
        <dbReference type="RefSeq" id="XP_034062789.1"/>
    </source>
</evidence>
<dbReference type="Proteomes" id="UP000515161">
    <property type="component" value="Unplaced"/>
</dbReference>
<organism evidence="2 4">
    <name type="scientific">Gymnodraco acuticeps</name>
    <name type="common">Antarctic dragonfish</name>
    <dbReference type="NCBI Taxonomy" id="8218"/>
    <lineage>
        <taxon>Eukaryota</taxon>
        <taxon>Metazoa</taxon>
        <taxon>Chordata</taxon>
        <taxon>Craniata</taxon>
        <taxon>Vertebrata</taxon>
        <taxon>Euteleostomi</taxon>
        <taxon>Actinopterygii</taxon>
        <taxon>Neopterygii</taxon>
        <taxon>Teleostei</taxon>
        <taxon>Neoteleostei</taxon>
        <taxon>Acanthomorphata</taxon>
        <taxon>Eupercaria</taxon>
        <taxon>Perciformes</taxon>
        <taxon>Notothenioidei</taxon>
        <taxon>Bathydraconidae</taxon>
        <taxon>Gymnodraco</taxon>
    </lineage>
</organism>
<keyword evidence="2" id="KW-1185">Reference proteome</keyword>
<evidence type="ECO:0000313" key="3">
    <source>
        <dbReference type="RefSeq" id="XP_034062788.1"/>
    </source>
</evidence>
<dbReference type="RefSeq" id="XP_034062790.1">
    <property type="nucleotide sequence ID" value="XM_034206899.1"/>
</dbReference>